<reference evidence="3" key="1">
    <citation type="submission" date="2022-02" db="EMBL/GenBank/DDBJ databases">
        <title>Paenibacillus sp. MBLB1832 Whole Genome Shotgun Sequencing.</title>
        <authorList>
            <person name="Hwang C.Y."/>
            <person name="Cho E.-S."/>
            <person name="Seo M.-J."/>
        </authorList>
    </citation>
    <scope>NUCLEOTIDE SEQUENCE</scope>
    <source>
        <strain evidence="3">MBLB1832</strain>
    </source>
</reference>
<dbReference type="InterPro" id="IPR050490">
    <property type="entry name" value="Bact_solute-bd_prot1"/>
</dbReference>
<dbReference type="Gene3D" id="3.40.190.10">
    <property type="entry name" value="Periplasmic binding protein-like II"/>
    <property type="match status" value="2"/>
</dbReference>
<dbReference type="KEGG" id="proo:MJB10_09210"/>
<dbReference type="PANTHER" id="PTHR43649">
    <property type="entry name" value="ARABINOSE-BINDING PROTEIN-RELATED"/>
    <property type="match status" value="1"/>
</dbReference>
<organism evidence="3 4">
    <name type="scientific">Paenibacillus roseopurpureus</name>
    <dbReference type="NCBI Taxonomy" id="2918901"/>
    <lineage>
        <taxon>Bacteria</taxon>
        <taxon>Bacillati</taxon>
        <taxon>Bacillota</taxon>
        <taxon>Bacilli</taxon>
        <taxon>Bacillales</taxon>
        <taxon>Paenibacillaceae</taxon>
        <taxon>Paenibacillus</taxon>
    </lineage>
</organism>
<proteinExistence type="predicted"/>
<keyword evidence="1 2" id="KW-0732">Signal</keyword>
<keyword evidence="4" id="KW-1185">Reference proteome</keyword>
<evidence type="ECO:0000256" key="2">
    <source>
        <dbReference type="SAM" id="SignalP"/>
    </source>
</evidence>
<feature type="chain" id="PRO_5041669338" description="ABC transporter substrate-binding protein" evidence="2">
    <location>
        <begin position="23"/>
        <end position="554"/>
    </location>
</feature>
<evidence type="ECO:0008006" key="5">
    <source>
        <dbReference type="Google" id="ProtNLM"/>
    </source>
</evidence>
<evidence type="ECO:0000313" key="3">
    <source>
        <dbReference type="EMBL" id="WNR46253.1"/>
    </source>
</evidence>
<dbReference type="AlphaFoldDB" id="A0AA96LS24"/>
<gene>
    <name evidence="3" type="ORF">MJB10_09210</name>
</gene>
<dbReference type="PROSITE" id="PS51257">
    <property type="entry name" value="PROKAR_LIPOPROTEIN"/>
    <property type="match status" value="1"/>
</dbReference>
<name>A0AA96LS24_9BACL</name>
<dbReference type="SUPFAM" id="SSF53850">
    <property type="entry name" value="Periplasmic binding protein-like II"/>
    <property type="match status" value="1"/>
</dbReference>
<dbReference type="RefSeq" id="WP_314803813.1">
    <property type="nucleotide sequence ID" value="NZ_CP130319.1"/>
</dbReference>
<accession>A0AA96LS24</accession>
<feature type="signal peptide" evidence="2">
    <location>
        <begin position="1"/>
        <end position="22"/>
    </location>
</feature>
<dbReference type="Proteomes" id="UP001304650">
    <property type="component" value="Chromosome"/>
</dbReference>
<evidence type="ECO:0000256" key="1">
    <source>
        <dbReference type="ARBA" id="ARBA00022729"/>
    </source>
</evidence>
<protein>
    <recommendedName>
        <fullName evidence="5">ABC transporter substrate-binding protein</fullName>
    </recommendedName>
</protein>
<dbReference type="PANTHER" id="PTHR43649:SF33">
    <property type="entry name" value="POLYGALACTURONAN_RHAMNOGALACTURONAN-BINDING PROTEIN YTCQ"/>
    <property type="match status" value="1"/>
</dbReference>
<dbReference type="EMBL" id="CP130319">
    <property type="protein sequence ID" value="WNR46253.1"/>
    <property type="molecule type" value="Genomic_DNA"/>
</dbReference>
<evidence type="ECO:0000313" key="4">
    <source>
        <dbReference type="Proteomes" id="UP001304650"/>
    </source>
</evidence>
<sequence length="554" mass="61268">MKKNLQVLMVTAVSLSLLLTSACSTKKSDAPAETAAASASAQPAKALPDIDPFKFKDPVTVNFGKSVVDIKKYAEGEDPENNAVYKLMNTTINIVAKNKFAVPFDTYQQKIKLGIASNDIPDIFYADQEMLEELIKNDMLADLTPYYEKYETENAKKILSYGDKVLFKGATKNGKLYGMPNVSDAQNGVPAAYIRKDWLEKLGGKKPASFEELIALGKDFATKDPDGNGKADTLGFAFNNELDLRYTSFMNAYGVYPKVYMKGADGKFTYGSIDPKMKDGLAKLAELYKAGAIDKEFVTQNMPKMAEGVSKGSVGIFLGEFFSPLWPLQDALKNVKGADYIGIPVPGLGGKEYKPYVPINANGYFVVRKGFEHPEALMLILNNEAEVSYNNLNNAWSKGYADINKNEKYAALGGVNNWLPVFLDRPDANLNRYNLFKYAIDNKDDTKMPEDQRTTFLNVKKGMEGDPNNWAWYKTFLEGVPSAGSYKNVVRNDWIGSPTATGKLKGAALKKLEDEAIINIIVGQKPVDEFDAFVKQWKEQGGQQILDEMNAASK</sequence>